<keyword evidence="1" id="KW-0472">Membrane</keyword>
<dbReference type="RefSeq" id="WP_377096498.1">
    <property type="nucleotide sequence ID" value="NZ_JBHTHU010000001.1"/>
</dbReference>
<dbReference type="EMBL" id="JBHTHU010000001">
    <property type="protein sequence ID" value="MFD0748755.1"/>
    <property type="molecule type" value="Genomic_DNA"/>
</dbReference>
<feature type="transmembrane region" description="Helical" evidence="1">
    <location>
        <begin position="66"/>
        <end position="83"/>
    </location>
</feature>
<evidence type="ECO:0000313" key="3">
    <source>
        <dbReference type="Proteomes" id="UP001596958"/>
    </source>
</evidence>
<comment type="caution">
    <text evidence="2">The sequence shown here is derived from an EMBL/GenBank/DDBJ whole genome shotgun (WGS) entry which is preliminary data.</text>
</comment>
<protein>
    <submittedName>
        <fullName evidence="2">Uncharacterized protein</fullName>
    </submittedName>
</protein>
<feature type="transmembrane region" description="Helical" evidence="1">
    <location>
        <begin position="43"/>
        <end position="60"/>
    </location>
</feature>
<gene>
    <name evidence="2" type="ORF">ACFQZS_01290</name>
</gene>
<evidence type="ECO:0000313" key="2">
    <source>
        <dbReference type="EMBL" id="MFD0748755.1"/>
    </source>
</evidence>
<sequence>METSIENIWKEGFLDESSLVVPQINDLYNQKSIHAVDGVKRMYRINQVVIVAMALVFPVVHYFVDALWQGFACSVLLLLTVWYNNSLARNIKTLHQGANSYDYLQSFNNWLKDVELKSKKIARLSYPLYVVIGLSTIWSAWNKQGMTQALQQNYPALNIPIIALTIAVIMVLLMFYFSIKIYKWEVRVMYGRVLEKLEDTIADMEKLKRGAE</sequence>
<evidence type="ECO:0000256" key="1">
    <source>
        <dbReference type="SAM" id="Phobius"/>
    </source>
</evidence>
<keyword evidence="1" id="KW-0812">Transmembrane</keyword>
<name>A0ABW2YS12_9SPHI</name>
<accession>A0ABW2YS12</accession>
<proteinExistence type="predicted"/>
<feature type="transmembrane region" description="Helical" evidence="1">
    <location>
        <begin position="124"/>
        <end position="141"/>
    </location>
</feature>
<keyword evidence="1" id="KW-1133">Transmembrane helix</keyword>
<dbReference type="Proteomes" id="UP001596958">
    <property type="component" value="Unassembled WGS sequence"/>
</dbReference>
<organism evidence="2 3">
    <name type="scientific">Mucilaginibacter calamicampi</name>
    <dbReference type="NCBI Taxonomy" id="1302352"/>
    <lineage>
        <taxon>Bacteria</taxon>
        <taxon>Pseudomonadati</taxon>
        <taxon>Bacteroidota</taxon>
        <taxon>Sphingobacteriia</taxon>
        <taxon>Sphingobacteriales</taxon>
        <taxon>Sphingobacteriaceae</taxon>
        <taxon>Mucilaginibacter</taxon>
    </lineage>
</organism>
<feature type="transmembrane region" description="Helical" evidence="1">
    <location>
        <begin position="161"/>
        <end position="179"/>
    </location>
</feature>
<reference evidence="3" key="1">
    <citation type="journal article" date="2019" name="Int. J. Syst. Evol. Microbiol.">
        <title>The Global Catalogue of Microorganisms (GCM) 10K type strain sequencing project: providing services to taxonomists for standard genome sequencing and annotation.</title>
        <authorList>
            <consortium name="The Broad Institute Genomics Platform"/>
            <consortium name="The Broad Institute Genome Sequencing Center for Infectious Disease"/>
            <person name="Wu L."/>
            <person name="Ma J."/>
        </authorList>
    </citation>
    <scope>NUCLEOTIDE SEQUENCE [LARGE SCALE GENOMIC DNA]</scope>
    <source>
        <strain evidence="3">CCUG 63418</strain>
    </source>
</reference>
<keyword evidence="3" id="KW-1185">Reference proteome</keyword>